<comment type="caution">
    <text evidence="2">The sequence shown here is derived from an EMBL/GenBank/DDBJ whole genome shotgun (WGS) entry which is preliminary data.</text>
</comment>
<reference evidence="2" key="1">
    <citation type="submission" date="2020-03" db="EMBL/GenBank/DDBJ databases">
        <authorList>
            <person name="Weist P."/>
        </authorList>
    </citation>
    <scope>NUCLEOTIDE SEQUENCE</scope>
</reference>
<feature type="region of interest" description="Disordered" evidence="1">
    <location>
        <begin position="54"/>
        <end position="74"/>
    </location>
</feature>
<protein>
    <submittedName>
        <fullName evidence="2">Uncharacterized protein</fullName>
    </submittedName>
</protein>
<gene>
    <name evidence="2" type="ORF">PLEPLA_LOCUS20290</name>
</gene>
<sequence>MKYQERASESRDTVKAERVLVEQPLSDRLLLNYGNSENQSFYGLSCSEISAAASSSEQKLQLDSDEGRRGGWREGKVEDWSAAAVPDTDGQDERGTLAQLRPCSAEYYKTRNQ</sequence>
<accession>A0A9N7UHL1</accession>
<evidence type="ECO:0000256" key="1">
    <source>
        <dbReference type="SAM" id="MobiDB-lite"/>
    </source>
</evidence>
<organism evidence="2 3">
    <name type="scientific">Pleuronectes platessa</name>
    <name type="common">European plaice</name>
    <dbReference type="NCBI Taxonomy" id="8262"/>
    <lineage>
        <taxon>Eukaryota</taxon>
        <taxon>Metazoa</taxon>
        <taxon>Chordata</taxon>
        <taxon>Craniata</taxon>
        <taxon>Vertebrata</taxon>
        <taxon>Euteleostomi</taxon>
        <taxon>Actinopterygii</taxon>
        <taxon>Neopterygii</taxon>
        <taxon>Teleostei</taxon>
        <taxon>Neoteleostei</taxon>
        <taxon>Acanthomorphata</taxon>
        <taxon>Carangaria</taxon>
        <taxon>Pleuronectiformes</taxon>
        <taxon>Pleuronectoidei</taxon>
        <taxon>Pleuronectidae</taxon>
        <taxon>Pleuronectes</taxon>
    </lineage>
</organism>
<dbReference type="AlphaFoldDB" id="A0A9N7UHL1"/>
<evidence type="ECO:0000313" key="2">
    <source>
        <dbReference type="EMBL" id="CAB1432233.1"/>
    </source>
</evidence>
<feature type="compositionally biased region" description="Basic and acidic residues" evidence="1">
    <location>
        <begin position="60"/>
        <end position="74"/>
    </location>
</feature>
<keyword evidence="3" id="KW-1185">Reference proteome</keyword>
<dbReference type="Proteomes" id="UP001153269">
    <property type="component" value="Unassembled WGS sequence"/>
</dbReference>
<evidence type="ECO:0000313" key="3">
    <source>
        <dbReference type="Proteomes" id="UP001153269"/>
    </source>
</evidence>
<name>A0A9N7UHL1_PLEPL</name>
<dbReference type="EMBL" id="CADEAL010001418">
    <property type="protein sequence ID" value="CAB1432233.1"/>
    <property type="molecule type" value="Genomic_DNA"/>
</dbReference>
<proteinExistence type="predicted"/>